<dbReference type="NCBIfam" id="TIGR00757">
    <property type="entry name" value="RNaseEG"/>
    <property type="match status" value="1"/>
</dbReference>
<dbReference type="InterPro" id="IPR048583">
    <property type="entry name" value="RNase_E_G_thioredoxin-like"/>
</dbReference>
<dbReference type="Pfam" id="PF20833">
    <property type="entry name" value="RNase_E_G_Thio"/>
    <property type="match status" value="1"/>
</dbReference>
<evidence type="ECO:0000256" key="7">
    <source>
        <dbReference type="ARBA" id="ARBA00022555"/>
    </source>
</evidence>
<dbReference type="EMBL" id="VSSQ01000436">
    <property type="protein sequence ID" value="MPL94638.1"/>
    <property type="molecule type" value="Genomic_DNA"/>
</dbReference>
<evidence type="ECO:0000256" key="13">
    <source>
        <dbReference type="ARBA" id="ARBA00022801"/>
    </source>
</evidence>
<evidence type="ECO:0000256" key="11">
    <source>
        <dbReference type="ARBA" id="ARBA00022730"/>
    </source>
</evidence>
<reference evidence="17" key="1">
    <citation type="submission" date="2019-08" db="EMBL/GenBank/DDBJ databases">
        <authorList>
            <person name="Kucharzyk K."/>
            <person name="Murdoch R.W."/>
            <person name="Higgins S."/>
            <person name="Loffler F."/>
        </authorList>
    </citation>
    <scope>NUCLEOTIDE SEQUENCE</scope>
</reference>
<dbReference type="GO" id="GO:0008033">
    <property type="term" value="P:tRNA processing"/>
    <property type="evidence" value="ECO:0007669"/>
    <property type="project" value="UniProtKB-KW"/>
</dbReference>
<keyword evidence="8" id="KW-0819">tRNA processing</keyword>
<dbReference type="PANTHER" id="PTHR30001">
    <property type="entry name" value="RIBONUCLEASE"/>
    <property type="match status" value="1"/>
</dbReference>
<evidence type="ECO:0000256" key="12">
    <source>
        <dbReference type="ARBA" id="ARBA00022759"/>
    </source>
</evidence>
<keyword evidence="9" id="KW-0540">Nuclease</keyword>
<comment type="similarity">
    <text evidence="3">Belongs to the RNase E/G family. RNase G subfamily.</text>
</comment>
<dbReference type="Gene3D" id="3.40.1260.20">
    <property type="entry name" value="Ribonuclease E, catalytic domain"/>
    <property type="match status" value="1"/>
</dbReference>
<dbReference type="GO" id="GO:0019843">
    <property type="term" value="F:rRNA binding"/>
    <property type="evidence" value="ECO:0007669"/>
    <property type="project" value="UniProtKB-KW"/>
</dbReference>
<keyword evidence="11" id="KW-0699">rRNA-binding</keyword>
<dbReference type="InterPro" id="IPR003029">
    <property type="entry name" value="S1_domain"/>
</dbReference>
<evidence type="ECO:0000256" key="1">
    <source>
        <dbReference type="ARBA" id="ARBA00001946"/>
    </source>
</evidence>
<protein>
    <recommendedName>
        <fullName evidence="4">Ribonuclease G</fullName>
    </recommendedName>
</protein>
<dbReference type="GO" id="GO:0004540">
    <property type="term" value="F:RNA nuclease activity"/>
    <property type="evidence" value="ECO:0007669"/>
    <property type="project" value="InterPro"/>
</dbReference>
<dbReference type="GO" id="GO:0016787">
    <property type="term" value="F:hydrolase activity"/>
    <property type="evidence" value="ECO:0007669"/>
    <property type="project" value="UniProtKB-KW"/>
</dbReference>
<dbReference type="GO" id="GO:0006364">
    <property type="term" value="P:rRNA processing"/>
    <property type="evidence" value="ECO:0007669"/>
    <property type="project" value="UniProtKB-KW"/>
</dbReference>
<proteinExistence type="inferred from homology"/>
<dbReference type="InterPro" id="IPR004659">
    <property type="entry name" value="RNase_E/G"/>
</dbReference>
<dbReference type="GO" id="GO:0004519">
    <property type="term" value="F:endonuclease activity"/>
    <property type="evidence" value="ECO:0007669"/>
    <property type="project" value="UniProtKB-KW"/>
</dbReference>
<dbReference type="SMART" id="SM00316">
    <property type="entry name" value="S1"/>
    <property type="match status" value="1"/>
</dbReference>
<keyword evidence="12" id="KW-0255">Endonuclease</keyword>
<dbReference type="Gene3D" id="2.40.50.140">
    <property type="entry name" value="Nucleic acid-binding proteins"/>
    <property type="match status" value="1"/>
</dbReference>
<dbReference type="InterPro" id="IPR019307">
    <property type="entry name" value="RNA-bd_AU-1/RNase_E/G"/>
</dbReference>
<evidence type="ECO:0000259" key="16">
    <source>
        <dbReference type="SMART" id="SM00316"/>
    </source>
</evidence>
<dbReference type="Pfam" id="PF10150">
    <property type="entry name" value="RNase_E_G"/>
    <property type="match status" value="1"/>
</dbReference>
<dbReference type="PANTHER" id="PTHR30001:SF0">
    <property type="entry name" value="RIBONUCLEASE G"/>
    <property type="match status" value="1"/>
</dbReference>
<keyword evidence="6" id="KW-0698">rRNA processing</keyword>
<evidence type="ECO:0000256" key="5">
    <source>
        <dbReference type="ARBA" id="ARBA00022490"/>
    </source>
</evidence>
<evidence type="ECO:0000313" key="17">
    <source>
        <dbReference type="EMBL" id="MPL94638.1"/>
    </source>
</evidence>
<sequence length="466" mass="52543">MTTIIVSVKPEETRMGVVANHRLCEYVVERNSEQHLVSSIFKGKVNNVVPGIQAAFVDIGKDKNAFLYMEKGEKLTEGQSILVQVVKDARGTKGPAVTREITIPGRYVVLQPFRDNVSLSKKITGKSERNRLRTIMETNKPEGMGFVVRTAAEGMGEKELLSDMHALISDWQVISVRGQRGKAPLLLYRELDLSVRIVRDYVSDAVTKIIIDDETVCKRVQELVDKMDNLDADVVFYDGNTDVFSKFKLNKQIEGISDRQVWLECGGYLVFDYTEAMTVVDVNSGKYSGQETLEETIMEINRQAAVEIARQLRLRDIGGIVVVDFIDMHTTEHQEEILSILRNTLSDDKMEPKVQDITKLNLVEITRKKARQNLSTILYSDCPTCQGSGRVQSPETIGVEIRRRLRSFMQEGNISKNLLLSVHPLVAKWLISTNIKDMEKEFSCAIKVESDASLHIEAFAILDNGR</sequence>
<name>A0A644VTE0_9ZZZZ</name>
<accession>A0A644VTE0</accession>
<evidence type="ECO:0000256" key="10">
    <source>
        <dbReference type="ARBA" id="ARBA00022723"/>
    </source>
</evidence>
<keyword evidence="14" id="KW-0460">Magnesium</keyword>
<feature type="domain" description="S1 motif" evidence="16">
    <location>
        <begin position="36"/>
        <end position="100"/>
    </location>
</feature>
<evidence type="ECO:0000256" key="15">
    <source>
        <dbReference type="ARBA" id="ARBA00022884"/>
    </source>
</evidence>
<dbReference type="SUPFAM" id="SSF50249">
    <property type="entry name" value="Nucleic acid-binding proteins"/>
    <property type="match status" value="1"/>
</dbReference>
<evidence type="ECO:0000256" key="6">
    <source>
        <dbReference type="ARBA" id="ARBA00022552"/>
    </source>
</evidence>
<keyword evidence="10" id="KW-0479">Metal-binding</keyword>
<keyword evidence="15" id="KW-0694">RNA-binding</keyword>
<evidence type="ECO:0000256" key="4">
    <source>
        <dbReference type="ARBA" id="ARBA00017719"/>
    </source>
</evidence>
<dbReference type="CDD" id="cd04453">
    <property type="entry name" value="S1_RNase_E"/>
    <property type="match status" value="1"/>
</dbReference>
<evidence type="ECO:0000256" key="8">
    <source>
        <dbReference type="ARBA" id="ARBA00022694"/>
    </source>
</evidence>
<keyword evidence="7" id="KW-0820">tRNA-binding</keyword>
<dbReference type="GO" id="GO:0046872">
    <property type="term" value="F:metal ion binding"/>
    <property type="evidence" value="ECO:0007669"/>
    <property type="project" value="UniProtKB-KW"/>
</dbReference>
<evidence type="ECO:0000256" key="14">
    <source>
        <dbReference type="ARBA" id="ARBA00022842"/>
    </source>
</evidence>
<comment type="caution">
    <text evidence="17">The sequence shown here is derived from an EMBL/GenBank/DDBJ whole genome shotgun (WGS) entry which is preliminary data.</text>
</comment>
<comment type="subcellular location">
    <subcellularLocation>
        <location evidence="2">Cytoplasm</location>
    </subcellularLocation>
</comment>
<gene>
    <name evidence="17" type="primary">rng_8</name>
    <name evidence="17" type="ORF">SDC9_40793</name>
</gene>
<evidence type="ECO:0000256" key="9">
    <source>
        <dbReference type="ARBA" id="ARBA00022722"/>
    </source>
</evidence>
<evidence type="ECO:0000256" key="3">
    <source>
        <dbReference type="ARBA" id="ARBA00005663"/>
    </source>
</evidence>
<dbReference type="GO" id="GO:0005737">
    <property type="term" value="C:cytoplasm"/>
    <property type="evidence" value="ECO:0007669"/>
    <property type="project" value="UniProtKB-SubCell"/>
</dbReference>
<dbReference type="GO" id="GO:0000049">
    <property type="term" value="F:tRNA binding"/>
    <property type="evidence" value="ECO:0007669"/>
    <property type="project" value="UniProtKB-KW"/>
</dbReference>
<dbReference type="AlphaFoldDB" id="A0A644VTE0"/>
<comment type="cofactor">
    <cofactor evidence="1">
        <name>Mg(2+)</name>
        <dbReference type="ChEBI" id="CHEBI:18420"/>
    </cofactor>
</comment>
<organism evidence="17">
    <name type="scientific">bioreactor metagenome</name>
    <dbReference type="NCBI Taxonomy" id="1076179"/>
    <lineage>
        <taxon>unclassified sequences</taxon>
        <taxon>metagenomes</taxon>
        <taxon>ecological metagenomes</taxon>
    </lineage>
</organism>
<keyword evidence="5" id="KW-0963">Cytoplasm</keyword>
<evidence type="ECO:0000256" key="2">
    <source>
        <dbReference type="ARBA" id="ARBA00004496"/>
    </source>
</evidence>
<dbReference type="InterPro" id="IPR012340">
    <property type="entry name" value="NA-bd_OB-fold"/>
</dbReference>
<keyword evidence="13 17" id="KW-0378">Hydrolase</keyword>